<organism evidence="2">
    <name type="scientific">bioreactor metagenome</name>
    <dbReference type="NCBI Taxonomy" id="1076179"/>
    <lineage>
        <taxon>unclassified sequences</taxon>
        <taxon>metagenomes</taxon>
        <taxon>ecological metagenomes</taxon>
    </lineage>
</organism>
<keyword evidence="1" id="KW-0812">Transmembrane</keyword>
<gene>
    <name evidence="2" type="ORF">SDC9_87312</name>
</gene>
<evidence type="ECO:0000313" key="2">
    <source>
        <dbReference type="EMBL" id="MPM40666.1"/>
    </source>
</evidence>
<evidence type="ECO:0000256" key="1">
    <source>
        <dbReference type="SAM" id="Phobius"/>
    </source>
</evidence>
<dbReference type="AlphaFoldDB" id="A0A644ZII5"/>
<keyword evidence="1" id="KW-0472">Membrane</keyword>
<keyword evidence="1" id="KW-1133">Transmembrane helix</keyword>
<sequence length="154" mass="17263">MKAKFDIEDPVLKKHLRENSFNVPEGYFAELREILPSKIGTSANRSGNPGIWTVLKPQLGLVMAFALVFLAAYGVFGIFGKGDDLTRGGNGQISGINETIYIEEGFLKTTFIDFYDNETDSVTRQSNQISQDELIDYINENLDLVTLSYLEVRD</sequence>
<protein>
    <submittedName>
        <fullName evidence="2">Uncharacterized protein</fullName>
    </submittedName>
</protein>
<feature type="transmembrane region" description="Helical" evidence="1">
    <location>
        <begin position="59"/>
        <end position="79"/>
    </location>
</feature>
<name>A0A644ZII5_9ZZZZ</name>
<comment type="caution">
    <text evidence="2">The sequence shown here is derived from an EMBL/GenBank/DDBJ whole genome shotgun (WGS) entry which is preliminary data.</text>
</comment>
<accession>A0A644ZII5</accession>
<dbReference type="EMBL" id="VSSQ01009083">
    <property type="protein sequence ID" value="MPM40666.1"/>
    <property type="molecule type" value="Genomic_DNA"/>
</dbReference>
<reference evidence="2" key="1">
    <citation type="submission" date="2019-08" db="EMBL/GenBank/DDBJ databases">
        <authorList>
            <person name="Kucharzyk K."/>
            <person name="Murdoch R.W."/>
            <person name="Higgins S."/>
            <person name="Loffler F."/>
        </authorList>
    </citation>
    <scope>NUCLEOTIDE SEQUENCE</scope>
</reference>
<proteinExistence type="predicted"/>